<evidence type="ECO:0000259" key="10">
    <source>
        <dbReference type="PROSITE" id="PS51695"/>
    </source>
</evidence>
<feature type="chain" id="PRO_5016017156" evidence="9">
    <location>
        <begin position="26"/>
        <end position="550"/>
    </location>
</feature>
<feature type="signal peptide" evidence="9">
    <location>
        <begin position="1"/>
        <end position="25"/>
    </location>
</feature>
<keyword evidence="5" id="KW-0720">Serine protease</keyword>
<keyword evidence="3" id="KW-0479">Metal-binding</keyword>
<evidence type="ECO:0000256" key="4">
    <source>
        <dbReference type="ARBA" id="ARBA00022801"/>
    </source>
</evidence>
<evidence type="ECO:0000256" key="8">
    <source>
        <dbReference type="SAM" id="MobiDB-lite"/>
    </source>
</evidence>
<dbReference type="GO" id="GO:0046872">
    <property type="term" value="F:metal ion binding"/>
    <property type="evidence" value="ECO:0007669"/>
    <property type="project" value="UniProtKB-KW"/>
</dbReference>
<gene>
    <name evidence="11" type="ORF">DN069_26540</name>
</gene>
<accession>A0A2X0IDS3</accession>
<dbReference type="Pfam" id="PF09286">
    <property type="entry name" value="Pro-kuma_activ"/>
    <property type="match status" value="1"/>
</dbReference>
<comment type="caution">
    <text evidence="11">The sequence shown here is derived from an EMBL/GenBank/DDBJ whole genome shotgun (WGS) entry which is preliminary data.</text>
</comment>
<name>A0A2X0IDS3_9ACTN</name>
<dbReference type="InterPro" id="IPR030400">
    <property type="entry name" value="Sedolisin_dom"/>
</dbReference>
<reference evidence="11 12" key="1">
    <citation type="submission" date="2018-06" db="EMBL/GenBank/DDBJ databases">
        <title>Streptacidiphilus pinicola sp. nov., isolated from pine grove soil.</title>
        <authorList>
            <person name="Roh S.G."/>
            <person name="Park S."/>
            <person name="Kim M.-K."/>
            <person name="Yun B.-R."/>
            <person name="Park J."/>
            <person name="Kim M.J."/>
            <person name="Kim Y.S."/>
            <person name="Kim S.B."/>
        </authorList>
    </citation>
    <scope>NUCLEOTIDE SEQUENCE [LARGE SCALE GENOMIC DNA]</scope>
    <source>
        <strain evidence="11 12">MMS16-CNU450</strain>
    </source>
</reference>
<dbReference type="GO" id="GO:0008240">
    <property type="term" value="F:tripeptidyl-peptidase activity"/>
    <property type="evidence" value="ECO:0007669"/>
    <property type="project" value="TreeGrafter"/>
</dbReference>
<evidence type="ECO:0000313" key="12">
    <source>
        <dbReference type="Proteomes" id="UP000248889"/>
    </source>
</evidence>
<dbReference type="GO" id="GO:0006508">
    <property type="term" value="P:proteolysis"/>
    <property type="evidence" value="ECO:0007669"/>
    <property type="project" value="UniProtKB-KW"/>
</dbReference>
<dbReference type="RefSeq" id="WP_111505042.1">
    <property type="nucleotide sequence ID" value="NZ_QKYN01000110.1"/>
</dbReference>
<evidence type="ECO:0000256" key="9">
    <source>
        <dbReference type="SAM" id="SignalP"/>
    </source>
</evidence>
<keyword evidence="4" id="KW-0378">Hydrolase</keyword>
<dbReference type="SUPFAM" id="SSF54897">
    <property type="entry name" value="Protease propeptides/inhibitors"/>
    <property type="match status" value="1"/>
</dbReference>
<dbReference type="InterPro" id="IPR000209">
    <property type="entry name" value="Peptidase_S8/S53_dom"/>
</dbReference>
<keyword evidence="7" id="KW-0865">Zymogen</keyword>
<dbReference type="AlphaFoldDB" id="A0A2X0IDS3"/>
<organism evidence="11 12">
    <name type="scientific">Streptacidiphilus pinicola</name>
    <dbReference type="NCBI Taxonomy" id="2219663"/>
    <lineage>
        <taxon>Bacteria</taxon>
        <taxon>Bacillati</taxon>
        <taxon>Actinomycetota</taxon>
        <taxon>Actinomycetes</taxon>
        <taxon>Kitasatosporales</taxon>
        <taxon>Streptomycetaceae</taxon>
        <taxon>Streptacidiphilus</taxon>
    </lineage>
</organism>
<sequence length="550" mass="55579">MSRRLRALVGLLAAPLPIIALGAGAAPALAAGAPARTSAVAGDLLPGLSHSVATGAVAPDRRISVQLSLAPRNREGLAAFLAQVANPDSAQYKHYLTVRQFADRYGADAATVARVTAFLTAQGLKVGAPTANRLSLSASGTAAQLERAFGTRLATFHEPRSGRDFFANTLAPRLPAAIASAVTDISGLNDYARFTSHAVPAKPAPHTGARAVTGLTPPKARSAYNLNSAINAGYTGAGSTVALLEFSAFAQSDIAAYDSHFALKPSTPTVVNVSGGTTDLSGEVEDELDIEVVQAIAPGSTVKVYEAPNSDAGETAVYAQLVSDDVPVISTSWGIDEADETPSNLTAVHTDLQEAAAQGQSVYAASGDSGSDDAGNGGTSVDFPASDPSVTGTGGTTLKLSSTGAWSGETAWSGSGGGVSSEFATPGYQASVNGGSKRTVPDVAADADPSSGWAVYSQGSWGEVGGTSAAAPNWAAFTAIYDDEAKAKGKPAFGFANPTLYTLAESSQYHSAFHDVTSGSNGAYNAGTGYDDVTGWGSYNGAGFLGAELG</sequence>
<protein>
    <submittedName>
        <fullName evidence="11">Peptidase S8</fullName>
    </submittedName>
</protein>
<dbReference type="CDD" id="cd11377">
    <property type="entry name" value="Pro-peptidase_S53"/>
    <property type="match status" value="1"/>
</dbReference>
<feature type="region of interest" description="Disordered" evidence="8">
    <location>
        <begin position="358"/>
        <end position="402"/>
    </location>
</feature>
<feature type="domain" description="Peptidase S53" evidence="10">
    <location>
        <begin position="214"/>
        <end position="550"/>
    </location>
</feature>
<dbReference type="PROSITE" id="PS51695">
    <property type="entry name" value="SEDOLISIN"/>
    <property type="match status" value="1"/>
</dbReference>
<dbReference type="SMART" id="SM00944">
    <property type="entry name" value="Pro-kuma_activ"/>
    <property type="match status" value="1"/>
</dbReference>
<evidence type="ECO:0000256" key="7">
    <source>
        <dbReference type="ARBA" id="ARBA00023145"/>
    </source>
</evidence>
<dbReference type="PANTHER" id="PTHR14218:SF15">
    <property type="entry name" value="TRIPEPTIDYL-PEPTIDASE 1"/>
    <property type="match status" value="1"/>
</dbReference>
<keyword evidence="2" id="KW-0645">Protease</keyword>
<keyword evidence="6" id="KW-0106">Calcium</keyword>
<dbReference type="OrthoDB" id="3480681at2"/>
<dbReference type="Gene3D" id="3.40.50.200">
    <property type="entry name" value="Peptidase S8/S53 domain"/>
    <property type="match status" value="1"/>
</dbReference>
<dbReference type="Pfam" id="PF00082">
    <property type="entry name" value="Peptidase_S8"/>
    <property type="match status" value="1"/>
</dbReference>
<feature type="compositionally biased region" description="Low complexity" evidence="8">
    <location>
        <begin position="364"/>
        <end position="374"/>
    </location>
</feature>
<dbReference type="SUPFAM" id="SSF52743">
    <property type="entry name" value="Subtilisin-like"/>
    <property type="match status" value="1"/>
</dbReference>
<dbReference type="CDD" id="cd04056">
    <property type="entry name" value="Peptidases_S53"/>
    <property type="match status" value="1"/>
</dbReference>
<keyword evidence="12" id="KW-1185">Reference proteome</keyword>
<dbReference type="InterPro" id="IPR050819">
    <property type="entry name" value="Tripeptidyl-peptidase_I"/>
</dbReference>
<dbReference type="PANTHER" id="PTHR14218">
    <property type="entry name" value="PROTEASE S8 TRIPEPTIDYL PEPTIDASE I CLN2"/>
    <property type="match status" value="1"/>
</dbReference>
<comment type="cofactor">
    <cofactor evidence="1">
        <name>Ca(2+)</name>
        <dbReference type="ChEBI" id="CHEBI:29108"/>
    </cofactor>
</comment>
<dbReference type="GO" id="GO:0004252">
    <property type="term" value="F:serine-type endopeptidase activity"/>
    <property type="evidence" value="ECO:0007669"/>
    <property type="project" value="InterPro"/>
</dbReference>
<dbReference type="InterPro" id="IPR036852">
    <property type="entry name" value="Peptidase_S8/S53_dom_sf"/>
</dbReference>
<dbReference type="InterPro" id="IPR015366">
    <property type="entry name" value="S53_propep"/>
</dbReference>
<evidence type="ECO:0000313" key="11">
    <source>
        <dbReference type="EMBL" id="RAG82677.1"/>
    </source>
</evidence>
<dbReference type="EMBL" id="QKYN01000110">
    <property type="protein sequence ID" value="RAG82677.1"/>
    <property type="molecule type" value="Genomic_DNA"/>
</dbReference>
<keyword evidence="9" id="KW-0732">Signal</keyword>
<evidence type="ECO:0000256" key="3">
    <source>
        <dbReference type="ARBA" id="ARBA00022723"/>
    </source>
</evidence>
<evidence type="ECO:0000256" key="1">
    <source>
        <dbReference type="ARBA" id="ARBA00001913"/>
    </source>
</evidence>
<evidence type="ECO:0000256" key="2">
    <source>
        <dbReference type="ARBA" id="ARBA00022670"/>
    </source>
</evidence>
<proteinExistence type="predicted"/>
<evidence type="ECO:0000256" key="5">
    <source>
        <dbReference type="ARBA" id="ARBA00022825"/>
    </source>
</evidence>
<dbReference type="Proteomes" id="UP000248889">
    <property type="component" value="Unassembled WGS sequence"/>
</dbReference>
<evidence type="ECO:0000256" key="6">
    <source>
        <dbReference type="ARBA" id="ARBA00022837"/>
    </source>
</evidence>